<keyword evidence="1" id="KW-0472">Membrane</keyword>
<keyword evidence="3" id="KW-1185">Reference proteome</keyword>
<proteinExistence type="predicted"/>
<keyword evidence="1" id="KW-0812">Transmembrane</keyword>
<dbReference type="OrthoDB" id="3480938at2"/>
<accession>A0A2V4NBL7</accession>
<name>A0A2V4NBL7_9ACTN</name>
<dbReference type="AlphaFoldDB" id="A0A2V4NBL7"/>
<feature type="transmembrane region" description="Helical" evidence="1">
    <location>
        <begin position="33"/>
        <end position="51"/>
    </location>
</feature>
<evidence type="ECO:0000313" key="2">
    <source>
        <dbReference type="EMBL" id="PYC77447.1"/>
    </source>
</evidence>
<dbReference type="Proteomes" id="UP000248039">
    <property type="component" value="Unassembled WGS sequence"/>
</dbReference>
<sequence length="119" mass="13733">MSQPVQNENITDERLCWLVAREQVGRLARKPGAFGWFTIVLGWLSALYRFGNRTGTQESGRGMRQERTSQRMADYALAVDDTAERLSAEERRQLRASRELPAWFMPEVERRFAAIRKAG</sequence>
<organism evidence="2 3">
    <name type="scientific">Streptomyces tateyamensis</name>
    <dbReference type="NCBI Taxonomy" id="565073"/>
    <lineage>
        <taxon>Bacteria</taxon>
        <taxon>Bacillati</taxon>
        <taxon>Actinomycetota</taxon>
        <taxon>Actinomycetes</taxon>
        <taxon>Kitasatosporales</taxon>
        <taxon>Streptomycetaceae</taxon>
        <taxon>Streptomyces</taxon>
    </lineage>
</organism>
<protein>
    <submittedName>
        <fullName evidence="2">Uncharacterized protein</fullName>
    </submittedName>
</protein>
<comment type="caution">
    <text evidence="2">The sequence shown here is derived from an EMBL/GenBank/DDBJ whole genome shotgun (WGS) entry which is preliminary data.</text>
</comment>
<gene>
    <name evidence="2" type="ORF">C7C46_18775</name>
</gene>
<reference evidence="2 3" key="1">
    <citation type="submission" date="2018-03" db="EMBL/GenBank/DDBJ databases">
        <title>Bioinformatic expansion and discovery of thiopeptide antibiotics.</title>
        <authorList>
            <person name="Schwalen C.J."/>
            <person name="Hudson G.A."/>
            <person name="Mitchell D.A."/>
        </authorList>
    </citation>
    <scope>NUCLEOTIDE SEQUENCE [LARGE SCALE GENOMIC DNA]</scope>
    <source>
        <strain evidence="2 3">ATCC 21389</strain>
    </source>
</reference>
<evidence type="ECO:0000313" key="3">
    <source>
        <dbReference type="Proteomes" id="UP000248039"/>
    </source>
</evidence>
<dbReference type="RefSeq" id="WP_110671024.1">
    <property type="nucleotide sequence ID" value="NZ_PYBW01000062.1"/>
</dbReference>
<dbReference type="EMBL" id="PYBW01000062">
    <property type="protein sequence ID" value="PYC77447.1"/>
    <property type="molecule type" value="Genomic_DNA"/>
</dbReference>
<keyword evidence="1" id="KW-1133">Transmembrane helix</keyword>
<evidence type="ECO:0000256" key="1">
    <source>
        <dbReference type="SAM" id="Phobius"/>
    </source>
</evidence>